<dbReference type="EMBL" id="CP036259">
    <property type="protein sequence ID" value="QDR79543.1"/>
    <property type="molecule type" value="Genomic_DNA"/>
</dbReference>
<keyword evidence="2" id="KW-1185">Reference proteome</keyword>
<dbReference type="NCBIfam" id="TIGR04076">
    <property type="entry name" value="TIGR04076 family protein"/>
    <property type="match status" value="1"/>
</dbReference>
<dbReference type="AlphaFoldDB" id="A0A517DQA3"/>
<sequence length="100" mass="11242">MKKWYSGEWSFKIIVLSIKPNNEPQNHCRNGHQPGDQYICGYACPGGFCSKSMLKSFPLMEAVRSGGNLRNLGGCQENIIEFDCPDGIVKFRLEAIKQSQ</sequence>
<dbReference type="InterPro" id="IPR023811">
    <property type="entry name" value="CHP04076"/>
</dbReference>
<dbReference type="Proteomes" id="UP000320776">
    <property type="component" value="Chromosome"/>
</dbReference>
<evidence type="ECO:0000313" key="1">
    <source>
        <dbReference type="EMBL" id="QDR79543.1"/>
    </source>
</evidence>
<dbReference type="KEGG" id="sted:SPTER_08180"/>
<accession>A0A517DQA3</accession>
<organism evidence="1 2">
    <name type="scientific">Sporomusa termitida</name>
    <dbReference type="NCBI Taxonomy" id="2377"/>
    <lineage>
        <taxon>Bacteria</taxon>
        <taxon>Bacillati</taxon>
        <taxon>Bacillota</taxon>
        <taxon>Negativicutes</taxon>
        <taxon>Selenomonadales</taxon>
        <taxon>Sporomusaceae</taxon>
        <taxon>Sporomusa</taxon>
    </lineage>
</organism>
<gene>
    <name evidence="1" type="ORF">SPTER_08180</name>
</gene>
<proteinExistence type="predicted"/>
<dbReference type="RefSeq" id="WP_144349174.1">
    <property type="nucleotide sequence ID" value="NZ_CP036259.1"/>
</dbReference>
<reference evidence="1 2" key="1">
    <citation type="submission" date="2019-02" db="EMBL/GenBank/DDBJ databases">
        <title>Closed genome of Sporomusa termitida DSM 4440.</title>
        <authorList>
            <person name="Poehlein A."/>
            <person name="Daniel R."/>
        </authorList>
    </citation>
    <scope>NUCLEOTIDE SEQUENCE [LARGE SCALE GENOMIC DNA]</scope>
    <source>
        <strain evidence="1 2">DSM 4440</strain>
    </source>
</reference>
<evidence type="ECO:0000313" key="2">
    <source>
        <dbReference type="Proteomes" id="UP000320776"/>
    </source>
</evidence>
<name>A0A517DQA3_9FIRM</name>
<dbReference type="OrthoDB" id="1550569at2"/>
<protein>
    <submittedName>
        <fullName evidence="1">TIGR04076: family protein</fullName>
    </submittedName>
</protein>